<protein>
    <recommendedName>
        <fullName evidence="1">HNH domain-containing protein</fullName>
    </recommendedName>
</protein>
<reference evidence="2" key="1">
    <citation type="journal article" date="2015" name="Proc. Natl. Acad. Sci. U.S.A.">
        <title>Networks of energetic and metabolic interactions define dynamics in microbial communities.</title>
        <authorList>
            <person name="Embree M."/>
            <person name="Liu J.K."/>
            <person name="Al-Bassam M.M."/>
            <person name="Zengler K."/>
        </authorList>
    </citation>
    <scope>NUCLEOTIDE SEQUENCE</scope>
</reference>
<dbReference type="GO" id="GO:0003676">
    <property type="term" value="F:nucleic acid binding"/>
    <property type="evidence" value="ECO:0007669"/>
    <property type="project" value="InterPro"/>
</dbReference>
<dbReference type="Gene3D" id="1.10.30.50">
    <property type="match status" value="1"/>
</dbReference>
<dbReference type="GO" id="GO:0004519">
    <property type="term" value="F:endonuclease activity"/>
    <property type="evidence" value="ECO:0007669"/>
    <property type="project" value="InterPro"/>
</dbReference>
<evidence type="ECO:0000259" key="1">
    <source>
        <dbReference type="Pfam" id="PF01844"/>
    </source>
</evidence>
<proteinExistence type="predicted"/>
<feature type="domain" description="HNH" evidence="1">
    <location>
        <begin position="12"/>
        <end position="58"/>
    </location>
</feature>
<organism evidence="2">
    <name type="scientific">hydrocarbon metagenome</name>
    <dbReference type="NCBI Taxonomy" id="938273"/>
    <lineage>
        <taxon>unclassified sequences</taxon>
        <taxon>metagenomes</taxon>
        <taxon>ecological metagenomes</taxon>
    </lineage>
</organism>
<dbReference type="GO" id="GO:0008270">
    <property type="term" value="F:zinc ion binding"/>
    <property type="evidence" value="ECO:0007669"/>
    <property type="project" value="InterPro"/>
</dbReference>
<dbReference type="CDD" id="cd00085">
    <property type="entry name" value="HNHc"/>
    <property type="match status" value="1"/>
</dbReference>
<dbReference type="Pfam" id="PF01844">
    <property type="entry name" value="HNH"/>
    <property type="match status" value="1"/>
</dbReference>
<dbReference type="AlphaFoldDB" id="A0A0W8E9G0"/>
<gene>
    <name evidence="2" type="ORF">ASZ90_017344</name>
</gene>
<dbReference type="InterPro" id="IPR003615">
    <property type="entry name" value="HNH_nuc"/>
</dbReference>
<sequence length="270" mass="30645">METAKEDKIKYCEYCGNATESMAKHTHHIKSRGSRGKNVEFKENKIVLCAECHTKAHAGNIGRWELIVIVAEREGKTPEQICEIIGLMVDKFLPKDYVVNAPQSKFNGHSLDEVLQAYFSYVEITETTLWERAAILSGMLESGIKQKTLSSLVGCSPATIREQVRTYRAFPEETVRAQDMSFTVHRIASKTQEPQKWIDKACINGYSTRQLEEAIKFETGSEEMRKSAQLEKAERVIRMIKEIIESDDTEAQTIIIEEVNELLPSLKRAG</sequence>
<name>A0A0W8E9G0_9ZZZZ</name>
<comment type="caution">
    <text evidence="2">The sequence shown here is derived from an EMBL/GenBank/DDBJ whole genome shotgun (WGS) entry which is preliminary data.</text>
</comment>
<dbReference type="EMBL" id="LNQE01001822">
    <property type="protein sequence ID" value="KUG05271.1"/>
    <property type="molecule type" value="Genomic_DNA"/>
</dbReference>
<evidence type="ECO:0000313" key="2">
    <source>
        <dbReference type="EMBL" id="KUG05271.1"/>
    </source>
</evidence>
<accession>A0A0W8E9G0</accession>
<dbReference type="InterPro" id="IPR002711">
    <property type="entry name" value="HNH"/>
</dbReference>